<protein>
    <submittedName>
        <fullName evidence="2">Pilin</fullName>
    </submittedName>
</protein>
<keyword evidence="3" id="KW-1185">Reference proteome</keyword>
<comment type="similarity">
    <text evidence="1">Belongs to the N-Me-Phe pilin family.</text>
</comment>
<dbReference type="Gene3D" id="3.30.700.10">
    <property type="entry name" value="Glycoprotein, Type 4 Pilin"/>
    <property type="match status" value="1"/>
</dbReference>
<dbReference type="EMBL" id="CP103840">
    <property type="protein sequence ID" value="WOB28660.1"/>
    <property type="molecule type" value="Genomic_DNA"/>
</dbReference>
<evidence type="ECO:0000313" key="3">
    <source>
        <dbReference type="Proteomes" id="UP001304534"/>
    </source>
</evidence>
<gene>
    <name evidence="2" type="ORF">NYR99_17075</name>
</gene>
<proteinExistence type="inferred from homology"/>
<dbReference type="Proteomes" id="UP001304534">
    <property type="component" value="Chromosome"/>
</dbReference>
<accession>A0ABZ0DEL7</accession>
<evidence type="ECO:0000256" key="1">
    <source>
        <dbReference type="ARBA" id="ARBA00005233"/>
    </source>
</evidence>
<organism evidence="2 3">
    <name type="scientific">Xanthomonas dyei</name>
    <dbReference type="NCBI Taxonomy" id="743699"/>
    <lineage>
        <taxon>Bacteria</taxon>
        <taxon>Pseudomonadati</taxon>
        <taxon>Pseudomonadota</taxon>
        <taxon>Gammaproteobacteria</taxon>
        <taxon>Lysobacterales</taxon>
        <taxon>Lysobacteraceae</taxon>
        <taxon>Xanthomonas</taxon>
    </lineage>
</organism>
<evidence type="ECO:0000313" key="2">
    <source>
        <dbReference type="EMBL" id="WOB28660.1"/>
    </source>
</evidence>
<reference evidence="2 3" key="1">
    <citation type="submission" date="2022-08" db="EMBL/GenBank/DDBJ databases">
        <title>Whole genome sequencing-based tracing of a 2022 introduction and outbreak of Xanthomonas hortorum pv. pelargonii.</title>
        <authorList>
            <person name="Iruegas-Bocardo F."/>
            <person name="Weisberg A.K."/>
            <person name="Riutta E.R."/>
            <person name="Kilday K."/>
            <person name="Bonkowski J.C."/>
            <person name="Creswell T."/>
            <person name="Daughtrey M.L."/>
            <person name="Rane K."/>
            <person name="Grunwald N.J."/>
            <person name="Chang J.H."/>
            <person name="Putnam M.L."/>
        </authorList>
    </citation>
    <scope>NUCLEOTIDE SEQUENCE [LARGE SCALE GENOMIC DNA]</scope>
    <source>
        <strain evidence="2 3">22-325</strain>
    </source>
</reference>
<dbReference type="Pfam" id="PF00114">
    <property type="entry name" value="Pilin"/>
    <property type="match status" value="1"/>
</dbReference>
<dbReference type="SUPFAM" id="SSF54523">
    <property type="entry name" value="Pili subunits"/>
    <property type="match status" value="1"/>
</dbReference>
<name>A0ABZ0DEL7_9XANT</name>
<sequence>MVAGLADISIGKAGYEGLVAGDRPSSEYSPDGIGIRNITVRCSSIVVAAPSASGNTQAIACVLNGGSGVQDRTIRLDRDGNGAWQCKGNMASNYLPAGCVSG</sequence>
<dbReference type="InterPro" id="IPR045584">
    <property type="entry name" value="Pilin-like"/>
</dbReference>
<dbReference type="InterPro" id="IPR001082">
    <property type="entry name" value="Pilin"/>
</dbReference>